<dbReference type="OrthoDB" id="6843348at2"/>
<evidence type="ECO:0000259" key="1">
    <source>
        <dbReference type="Pfam" id="PF13490"/>
    </source>
</evidence>
<evidence type="ECO:0000313" key="3">
    <source>
        <dbReference type="Proteomes" id="UP000035963"/>
    </source>
</evidence>
<dbReference type="EMBL" id="AEJF01000108">
    <property type="protein sequence ID" value="KLU25045.1"/>
    <property type="molecule type" value="Genomic_DNA"/>
</dbReference>
<evidence type="ECO:0000313" key="2">
    <source>
        <dbReference type="EMBL" id="KLU25045.1"/>
    </source>
</evidence>
<accession>A0A0J1CWS6</accession>
<gene>
    <name evidence="2" type="ORF">EOS_17350</name>
</gene>
<sequence>MKTDDLLLMAYVDGELPPDECLEVEEHIRASTEAAELVALLRTSRLDYKQAFATQKLPPVPDSLTQKIEAMARAHSNKSAAQGANDSSIPTPSVAIAATPVRSRLRSVPTWLAAACVAGAFCGGLFLRLGPLLKTGAPGSSSAVMVSAGKLSPWVAAAVGYQQLYTRDTLAYVEDNPQVSSKTVEDIRRDDGLALHIPDLRSAGLIFKSVQRLVFNNKPLVQIVYLPEKGPPIALCVMKDVKPDQAVTAQVVDTMHVVTWRQAELSYALIGKPEGVDLDALGKRISNREVDQLFSNATSVLIALAG</sequence>
<dbReference type="InterPro" id="IPR027383">
    <property type="entry name" value="Znf_put"/>
</dbReference>
<protein>
    <recommendedName>
        <fullName evidence="1">Putative zinc-finger domain-containing protein</fullName>
    </recommendedName>
</protein>
<name>A0A0J1CWS6_9BURK</name>
<organism evidence="2 3">
    <name type="scientific">Caballeronia mineralivorans PML1(12)</name>
    <dbReference type="NCBI Taxonomy" id="908627"/>
    <lineage>
        <taxon>Bacteria</taxon>
        <taxon>Pseudomonadati</taxon>
        <taxon>Pseudomonadota</taxon>
        <taxon>Betaproteobacteria</taxon>
        <taxon>Burkholderiales</taxon>
        <taxon>Burkholderiaceae</taxon>
        <taxon>Caballeronia</taxon>
    </lineage>
</organism>
<dbReference type="PATRIC" id="fig|908627.4.peg.3889"/>
<dbReference type="RefSeq" id="WP_047847892.1">
    <property type="nucleotide sequence ID" value="NZ_AEJF01000108.1"/>
</dbReference>
<dbReference type="Proteomes" id="UP000035963">
    <property type="component" value="Unassembled WGS sequence"/>
</dbReference>
<comment type="caution">
    <text evidence="2">The sequence shown here is derived from an EMBL/GenBank/DDBJ whole genome shotgun (WGS) entry which is preliminary data.</text>
</comment>
<dbReference type="Gene3D" id="1.10.10.1320">
    <property type="entry name" value="Anti-sigma factor, zinc-finger domain"/>
    <property type="match status" value="1"/>
</dbReference>
<dbReference type="InterPro" id="IPR041916">
    <property type="entry name" value="Anti_sigma_zinc_sf"/>
</dbReference>
<keyword evidence="3" id="KW-1185">Reference proteome</keyword>
<dbReference type="Pfam" id="PF13490">
    <property type="entry name" value="zf-HC2"/>
    <property type="match status" value="1"/>
</dbReference>
<dbReference type="AlphaFoldDB" id="A0A0J1CWS6"/>
<feature type="domain" description="Putative zinc-finger" evidence="1">
    <location>
        <begin position="7"/>
        <end position="29"/>
    </location>
</feature>
<reference evidence="2 3" key="1">
    <citation type="journal article" date="2015" name="Genome Announc.">
        <title>Draft Genome Sequence of Burkholderia sp. Strain PML1(12), an Ectomycorrhizosphere-Inhabiting Bacterium with Effective Mineral-Weathering Ability.</title>
        <authorList>
            <person name="Uroz S."/>
            <person name="Oger P."/>
        </authorList>
    </citation>
    <scope>NUCLEOTIDE SEQUENCE [LARGE SCALE GENOMIC DNA]</scope>
    <source>
        <strain evidence="3">PML1(12)</strain>
    </source>
</reference>
<proteinExistence type="predicted"/>